<dbReference type="Gene3D" id="3.40.720.10">
    <property type="entry name" value="Alkaline Phosphatase, subunit A"/>
    <property type="match status" value="1"/>
</dbReference>
<keyword evidence="5" id="KW-1185">Reference proteome</keyword>
<organism evidence="4 5">
    <name type="scientific">Adhaeribacter aerolatus</name>
    <dbReference type="NCBI Taxonomy" id="670289"/>
    <lineage>
        <taxon>Bacteria</taxon>
        <taxon>Pseudomonadati</taxon>
        <taxon>Bacteroidota</taxon>
        <taxon>Cytophagia</taxon>
        <taxon>Cytophagales</taxon>
        <taxon>Hymenobacteraceae</taxon>
        <taxon>Adhaeribacter</taxon>
    </lineage>
</organism>
<feature type="domain" description="Sulfatase N-terminal" evidence="3">
    <location>
        <begin position="20"/>
        <end position="367"/>
    </location>
</feature>
<dbReference type="EMBL" id="BJYS01000022">
    <property type="protein sequence ID" value="GEO05279.1"/>
    <property type="molecule type" value="Genomic_DNA"/>
</dbReference>
<sequence length="476" mass="52668">MACSGKTQSREEAEAQNTKPNIIYILADDLGYGDLSCYGQTKFTTPHLDKMAAEGMRFTQHYAGSPVCAPSRAALMTGLHTGHTRVRGNYEVGPHGFGAGVALKPEDITVAEVLKKAGYKTGLVGKWGLGVAGTTGEPQQKGFDYMFGFLNQGHAHFHYPEYLYRNGQKVELPGNQNGKREQYAQDLFHQEALQFLDNNKNGQAPFFLYLALTVPHAEMLHPDDENLARFKGKFPEKPFVKKTQGKRIDDSLGTYNSSEMPHAAFAAMVTRLDAQVGQLLTHLKKLGLDKNTIVLFSSDNGPHKEAGADPVFFNSSGPLRGFKRDLYEGGIRVPLIVRWPGKIKAGSESNHISAFWDFMPTAAALAGTPSPATDGISFLPTLLGNTQDQQQHDNLYWEFHENKTSNQAVRQGDWKGIRHRPSGPLELYNLKTDLAEKNNVAEAHPEIVSRLETMLSKVRTPSEIWSLKDDRTSAPK</sequence>
<dbReference type="InterPro" id="IPR000917">
    <property type="entry name" value="Sulfatase_N"/>
</dbReference>
<reference evidence="4 5" key="1">
    <citation type="submission" date="2019-07" db="EMBL/GenBank/DDBJ databases">
        <title>Whole genome shotgun sequence of Adhaeribacter aerolatus NBRC 106133.</title>
        <authorList>
            <person name="Hosoyama A."/>
            <person name="Uohara A."/>
            <person name="Ohji S."/>
            <person name="Ichikawa N."/>
        </authorList>
    </citation>
    <scope>NUCLEOTIDE SEQUENCE [LARGE SCALE GENOMIC DNA]</scope>
    <source>
        <strain evidence="4 5">NBRC 106133</strain>
    </source>
</reference>
<dbReference type="Proteomes" id="UP000321532">
    <property type="component" value="Unassembled WGS sequence"/>
</dbReference>
<evidence type="ECO:0000313" key="5">
    <source>
        <dbReference type="Proteomes" id="UP000321532"/>
    </source>
</evidence>
<protein>
    <submittedName>
        <fullName evidence="4">Arylsulfatase</fullName>
    </submittedName>
</protein>
<gene>
    <name evidence="4" type="ORF">AAE02nite_29430</name>
</gene>
<dbReference type="GO" id="GO:0016787">
    <property type="term" value="F:hydrolase activity"/>
    <property type="evidence" value="ECO:0007669"/>
    <property type="project" value="UniProtKB-KW"/>
</dbReference>
<dbReference type="Pfam" id="PF00884">
    <property type="entry name" value="Sulfatase"/>
    <property type="match status" value="1"/>
</dbReference>
<dbReference type="SUPFAM" id="SSF53649">
    <property type="entry name" value="Alkaline phosphatase-like"/>
    <property type="match status" value="1"/>
</dbReference>
<dbReference type="Gene3D" id="3.30.1120.10">
    <property type="match status" value="1"/>
</dbReference>
<dbReference type="PROSITE" id="PS00523">
    <property type="entry name" value="SULFATASE_1"/>
    <property type="match status" value="1"/>
</dbReference>
<dbReference type="CDD" id="cd16145">
    <property type="entry name" value="ARS_like"/>
    <property type="match status" value="1"/>
</dbReference>
<proteinExistence type="inferred from homology"/>
<dbReference type="InterPro" id="IPR017850">
    <property type="entry name" value="Alkaline_phosphatase_core_sf"/>
</dbReference>
<evidence type="ECO:0000259" key="3">
    <source>
        <dbReference type="Pfam" id="PF00884"/>
    </source>
</evidence>
<dbReference type="PANTHER" id="PTHR43751">
    <property type="entry name" value="SULFATASE"/>
    <property type="match status" value="1"/>
</dbReference>
<dbReference type="InterPro" id="IPR024607">
    <property type="entry name" value="Sulfatase_CS"/>
</dbReference>
<dbReference type="InterPro" id="IPR052701">
    <property type="entry name" value="GAG_Ulvan_Degrading_Sulfatases"/>
</dbReference>
<evidence type="ECO:0000256" key="2">
    <source>
        <dbReference type="ARBA" id="ARBA00022801"/>
    </source>
</evidence>
<dbReference type="AlphaFoldDB" id="A0A512AZZ0"/>
<comment type="similarity">
    <text evidence="1">Belongs to the sulfatase family.</text>
</comment>
<evidence type="ECO:0000313" key="4">
    <source>
        <dbReference type="EMBL" id="GEO05279.1"/>
    </source>
</evidence>
<accession>A0A512AZZ0</accession>
<keyword evidence="2" id="KW-0378">Hydrolase</keyword>
<name>A0A512AZZ0_9BACT</name>
<evidence type="ECO:0000256" key="1">
    <source>
        <dbReference type="ARBA" id="ARBA00008779"/>
    </source>
</evidence>
<comment type="caution">
    <text evidence="4">The sequence shown here is derived from an EMBL/GenBank/DDBJ whole genome shotgun (WGS) entry which is preliminary data.</text>
</comment>
<dbReference type="PANTHER" id="PTHR43751:SF3">
    <property type="entry name" value="SULFATASE N-TERMINAL DOMAIN-CONTAINING PROTEIN"/>
    <property type="match status" value="1"/>
</dbReference>